<dbReference type="PANTHER" id="PTHR43000">
    <property type="entry name" value="DTDP-D-GLUCOSE 4,6-DEHYDRATASE-RELATED"/>
    <property type="match status" value="1"/>
</dbReference>
<dbReference type="Gene3D" id="3.40.50.720">
    <property type="entry name" value="NAD(P)-binding Rossmann-like Domain"/>
    <property type="match status" value="1"/>
</dbReference>
<dbReference type="RefSeq" id="WP_016558016.1">
    <property type="nucleotide sequence ID" value="NZ_KZ857266.1"/>
</dbReference>
<evidence type="ECO:0000256" key="2">
    <source>
        <dbReference type="ARBA" id="ARBA00007637"/>
    </source>
</evidence>
<evidence type="ECO:0000256" key="1">
    <source>
        <dbReference type="ARBA" id="ARBA00005125"/>
    </source>
</evidence>
<sequence length="303" mass="32214">MLLVTGATGFVGQDLQQELCTRGLAFRATSRTSRQGYSPVGDIDGATDWSAALSGIEIVIHLAATNQNVVTGSGEDRELLRTVNIEGTINLAGQAAASGVRRFIFLSTIKVNGERSVKGHPFTPDDVPAPQTDYAASKLEAEKRLIELSRSSGMEVVIIRPPLVYGRGVGGSFRALAKLVKSGIPLPLASISNRRSMVYVENLSDLVLTAALHPAAAGQVLLAGDVDAVSTPELVRHLAAAIGCPARLLPCPPLALRTLAAVAGKKELVSRLTEWLEVDITPTRSLLDWTPPFDMGQALKRCF</sequence>
<name>A0A370KIK1_9HYPH</name>
<accession>A0A370KIK1</accession>
<organism evidence="4 5">
    <name type="scientific">Rhizobium grahamii</name>
    <dbReference type="NCBI Taxonomy" id="1120045"/>
    <lineage>
        <taxon>Bacteria</taxon>
        <taxon>Pseudomonadati</taxon>
        <taxon>Pseudomonadota</taxon>
        <taxon>Alphaproteobacteria</taxon>
        <taxon>Hyphomicrobiales</taxon>
        <taxon>Rhizobiaceae</taxon>
        <taxon>Rhizobium/Agrobacterium group</taxon>
        <taxon>Rhizobium</taxon>
    </lineage>
</organism>
<dbReference type="AlphaFoldDB" id="A0A370KIK1"/>
<proteinExistence type="inferred from homology"/>
<gene>
    <name evidence="4" type="ORF">B5K06_24960</name>
</gene>
<dbReference type="SUPFAM" id="SSF51735">
    <property type="entry name" value="NAD(P)-binding Rossmann-fold domains"/>
    <property type="match status" value="1"/>
</dbReference>
<dbReference type="Proteomes" id="UP000254939">
    <property type="component" value="Unassembled WGS sequence"/>
</dbReference>
<dbReference type="OrthoDB" id="9814124at2"/>
<comment type="pathway">
    <text evidence="1">Bacterial outer membrane biogenesis; LPS O-antigen biosynthesis.</text>
</comment>
<reference evidence="4 5" key="1">
    <citation type="submission" date="2017-03" db="EMBL/GenBank/DDBJ databases">
        <title>Genome analysis of Rhizobial strains effectives or ineffectives for nitrogen fixation isolated from bean seeds.</title>
        <authorList>
            <person name="Peralta H."/>
            <person name="Aguilar-Vera A."/>
            <person name="Mora Y."/>
            <person name="Vargas-Lagunas C."/>
            <person name="Girard L."/>
            <person name="Mora J."/>
        </authorList>
    </citation>
    <scope>NUCLEOTIDE SEQUENCE [LARGE SCALE GENOMIC DNA]</scope>
    <source>
        <strain evidence="4 5">CCGM3</strain>
    </source>
</reference>
<protein>
    <submittedName>
        <fullName evidence="4">Nucleoside-diphosphate sugar epimerase</fullName>
    </submittedName>
</protein>
<evidence type="ECO:0000313" key="5">
    <source>
        <dbReference type="Proteomes" id="UP000254939"/>
    </source>
</evidence>
<comment type="caution">
    <text evidence="4">The sequence shown here is derived from an EMBL/GenBank/DDBJ whole genome shotgun (WGS) entry which is preliminary data.</text>
</comment>
<dbReference type="Pfam" id="PF01370">
    <property type="entry name" value="Epimerase"/>
    <property type="match status" value="1"/>
</dbReference>
<dbReference type="InterPro" id="IPR036291">
    <property type="entry name" value="NAD(P)-bd_dom_sf"/>
</dbReference>
<evidence type="ECO:0000259" key="3">
    <source>
        <dbReference type="Pfam" id="PF01370"/>
    </source>
</evidence>
<comment type="similarity">
    <text evidence="2">Belongs to the NAD(P)-dependent epimerase/dehydratase family.</text>
</comment>
<evidence type="ECO:0000313" key="4">
    <source>
        <dbReference type="EMBL" id="RDJ05701.1"/>
    </source>
</evidence>
<feature type="domain" description="NAD-dependent epimerase/dehydratase" evidence="3">
    <location>
        <begin position="3"/>
        <end position="217"/>
    </location>
</feature>
<dbReference type="InterPro" id="IPR001509">
    <property type="entry name" value="Epimerase_deHydtase"/>
</dbReference>
<dbReference type="EMBL" id="NAAC01000031">
    <property type="protein sequence ID" value="RDJ05701.1"/>
    <property type="molecule type" value="Genomic_DNA"/>
</dbReference>